<protein>
    <recommendedName>
        <fullName evidence="4">Trm112p-domain-containing protein</fullName>
    </recommendedName>
</protein>
<dbReference type="PANTHER" id="PTHR12773">
    <property type="entry name" value="UPF0315 PROTEIN-RELATED"/>
    <property type="match status" value="1"/>
</dbReference>
<comment type="similarity">
    <text evidence="1">Belongs to the TRM112 family.</text>
</comment>
<gene>
    <name evidence="2" type="ORF">E3Q10_00577</name>
</gene>
<evidence type="ECO:0000256" key="1">
    <source>
        <dbReference type="ARBA" id="ARBA00007980"/>
    </source>
</evidence>
<sequence length="136" mass="15614">MVRLITHNILTCAAKGCIDSGKNYPLSFNNVQGIEIREQEFNDEFIKSFFHKLDYNVLKSTLQSVSKFAREKTFLSDKKPSLVTIRSNQSEEFLRSLHRVLLEMDVTQGELVCPNCQHKYPINEGIPNMLLAAHEI</sequence>
<dbReference type="PANTHER" id="PTHR12773:SF0">
    <property type="entry name" value="MULTIFUNCTIONAL METHYLTRANSFERASE SUBUNIT TRM112-LIKE PROTEIN"/>
    <property type="match status" value="1"/>
</dbReference>
<comment type="caution">
    <text evidence="2">The sequence shown here is derived from an EMBL/GenBank/DDBJ whole genome shotgun (WGS) entry which is preliminary data.</text>
</comment>
<reference evidence="2 3" key="1">
    <citation type="submission" date="2019-03" db="EMBL/GenBank/DDBJ databases">
        <title>Sequencing 25 genomes of Wallemia mellicola.</title>
        <authorList>
            <person name="Gostincar C."/>
        </authorList>
    </citation>
    <scope>NUCLEOTIDE SEQUENCE [LARGE SCALE GENOMIC DNA]</scope>
    <source>
        <strain evidence="2 3">EXF-8738</strain>
    </source>
</reference>
<proteinExistence type="inferred from homology"/>
<dbReference type="GO" id="GO:0070476">
    <property type="term" value="P:rRNA (guanine-N7)-methylation"/>
    <property type="evidence" value="ECO:0007669"/>
    <property type="project" value="TreeGrafter"/>
</dbReference>
<evidence type="ECO:0000313" key="3">
    <source>
        <dbReference type="Proteomes" id="UP000305647"/>
    </source>
</evidence>
<dbReference type="InterPro" id="IPR039127">
    <property type="entry name" value="Trm112"/>
</dbReference>
<dbReference type="SUPFAM" id="SSF158997">
    <property type="entry name" value="Trm112p-like"/>
    <property type="match status" value="1"/>
</dbReference>
<evidence type="ECO:0008006" key="4">
    <source>
        <dbReference type="Google" id="ProtNLM"/>
    </source>
</evidence>
<dbReference type="AlphaFoldDB" id="A0A4T0PYW2"/>
<evidence type="ECO:0000313" key="2">
    <source>
        <dbReference type="EMBL" id="TIC33952.1"/>
    </source>
</evidence>
<dbReference type="Proteomes" id="UP000305647">
    <property type="component" value="Unassembled WGS sequence"/>
</dbReference>
<dbReference type="Gene3D" id="2.20.25.10">
    <property type="match status" value="1"/>
</dbReference>
<dbReference type="GO" id="GO:0046982">
    <property type="term" value="F:protein heterodimerization activity"/>
    <property type="evidence" value="ECO:0007669"/>
    <property type="project" value="InterPro"/>
</dbReference>
<accession>A0A4T0PYW2</accession>
<dbReference type="InterPro" id="IPR005651">
    <property type="entry name" value="Trm112-like"/>
</dbReference>
<dbReference type="Pfam" id="PF03966">
    <property type="entry name" value="Trm112p"/>
    <property type="match status" value="1"/>
</dbReference>
<dbReference type="EMBL" id="SPRO01000003">
    <property type="protein sequence ID" value="TIC33952.1"/>
    <property type="molecule type" value="Genomic_DNA"/>
</dbReference>
<name>A0A4T0PYW2_9BASI</name>
<dbReference type="GO" id="GO:0030488">
    <property type="term" value="P:tRNA methylation"/>
    <property type="evidence" value="ECO:0007669"/>
    <property type="project" value="TreeGrafter"/>
</dbReference>
<organism evidence="2 3">
    <name type="scientific">Wallemia mellicola</name>
    <dbReference type="NCBI Taxonomy" id="1708541"/>
    <lineage>
        <taxon>Eukaryota</taxon>
        <taxon>Fungi</taxon>
        <taxon>Dikarya</taxon>
        <taxon>Basidiomycota</taxon>
        <taxon>Wallemiomycotina</taxon>
        <taxon>Wallemiomycetes</taxon>
        <taxon>Wallemiales</taxon>
        <taxon>Wallemiaceae</taxon>
        <taxon>Wallemia</taxon>
    </lineage>
</organism>